<dbReference type="PANTHER" id="PTHR24399:SF70">
    <property type="entry name" value="C2H2-TYPE DOMAIN-CONTAINING PROTEIN"/>
    <property type="match status" value="1"/>
</dbReference>
<keyword evidence="3" id="KW-0677">Repeat</keyword>
<gene>
    <name evidence="10" type="ORF">LOAG_10921</name>
</gene>
<keyword evidence="8" id="KW-0863">Zinc-finger</keyword>
<evidence type="ECO:0000313" key="10">
    <source>
        <dbReference type="EMBL" id="EFO17577.2"/>
    </source>
</evidence>
<dbReference type="PROSITE" id="PS50157">
    <property type="entry name" value="ZINC_FINGER_C2H2_2"/>
    <property type="match status" value="1"/>
</dbReference>
<keyword evidence="2" id="KW-0479">Metal-binding</keyword>
<feature type="domain" description="C2H2-type" evidence="9">
    <location>
        <begin position="32"/>
        <end position="59"/>
    </location>
</feature>
<evidence type="ECO:0000259" key="9">
    <source>
        <dbReference type="PROSITE" id="PS50157"/>
    </source>
</evidence>
<keyword evidence="4" id="KW-0862">Zinc</keyword>
<dbReference type="InterPro" id="IPR013087">
    <property type="entry name" value="Znf_C2H2_type"/>
</dbReference>
<reference evidence="10" key="1">
    <citation type="submission" date="2012-04" db="EMBL/GenBank/DDBJ databases">
        <title>The Genome Sequence of Loa loa.</title>
        <authorList>
            <consortium name="The Broad Institute Genome Sequencing Platform"/>
            <consortium name="Broad Institute Genome Sequencing Center for Infectious Disease"/>
            <person name="Nutman T.B."/>
            <person name="Fink D.L."/>
            <person name="Russ C."/>
            <person name="Young S."/>
            <person name="Zeng Q."/>
            <person name="Gargeya S."/>
            <person name="Alvarado L."/>
            <person name="Berlin A."/>
            <person name="Chapman S.B."/>
            <person name="Chen Z."/>
            <person name="Freedman E."/>
            <person name="Gellesch M."/>
            <person name="Goldberg J."/>
            <person name="Griggs A."/>
            <person name="Gujja S."/>
            <person name="Heilman E.R."/>
            <person name="Heiman D."/>
            <person name="Howarth C."/>
            <person name="Mehta T."/>
            <person name="Neiman D."/>
            <person name="Pearson M."/>
            <person name="Roberts A."/>
            <person name="Saif S."/>
            <person name="Shea T."/>
            <person name="Shenoy N."/>
            <person name="Sisk P."/>
            <person name="Stolte C."/>
            <person name="Sykes S."/>
            <person name="White J."/>
            <person name="Yandava C."/>
            <person name="Haas B."/>
            <person name="Henn M.R."/>
            <person name="Nusbaum C."/>
            <person name="Birren B."/>
        </authorList>
    </citation>
    <scope>NUCLEOTIDE SEQUENCE [LARGE SCALE GENOMIC DNA]</scope>
</reference>
<name>A0A1S0TQG8_LOALO</name>
<dbReference type="SMART" id="SM00355">
    <property type="entry name" value="ZnF_C2H2"/>
    <property type="match status" value="1"/>
</dbReference>
<proteinExistence type="predicted"/>
<dbReference type="GO" id="GO:0008270">
    <property type="term" value="F:zinc ion binding"/>
    <property type="evidence" value="ECO:0007669"/>
    <property type="project" value="UniProtKB-KW"/>
</dbReference>
<dbReference type="OrthoDB" id="3437960at2759"/>
<dbReference type="InterPro" id="IPR036236">
    <property type="entry name" value="Znf_C2H2_sf"/>
</dbReference>
<dbReference type="KEGG" id="loa:LOAG_10921"/>
<dbReference type="InParanoid" id="A0A1S0TQG8"/>
<dbReference type="FunFam" id="3.30.160.60:FF:000478">
    <property type="entry name" value="Zinc finger protein 133"/>
    <property type="match status" value="1"/>
</dbReference>
<dbReference type="GO" id="GO:0001227">
    <property type="term" value="F:DNA-binding transcription repressor activity, RNA polymerase II-specific"/>
    <property type="evidence" value="ECO:0007669"/>
    <property type="project" value="TreeGrafter"/>
</dbReference>
<dbReference type="RefSeq" id="XP_003146492.2">
    <property type="nucleotide sequence ID" value="XM_003146444.2"/>
</dbReference>
<organism evidence="10">
    <name type="scientific">Loa loa</name>
    <name type="common">Eye worm</name>
    <name type="synonym">Filaria loa</name>
    <dbReference type="NCBI Taxonomy" id="7209"/>
    <lineage>
        <taxon>Eukaryota</taxon>
        <taxon>Metazoa</taxon>
        <taxon>Ecdysozoa</taxon>
        <taxon>Nematoda</taxon>
        <taxon>Chromadorea</taxon>
        <taxon>Rhabditida</taxon>
        <taxon>Spirurina</taxon>
        <taxon>Spiruromorpha</taxon>
        <taxon>Filarioidea</taxon>
        <taxon>Onchocercidae</taxon>
        <taxon>Loa</taxon>
    </lineage>
</organism>
<evidence type="ECO:0000256" key="5">
    <source>
        <dbReference type="ARBA" id="ARBA00023015"/>
    </source>
</evidence>
<dbReference type="CTD" id="9948370"/>
<protein>
    <recommendedName>
        <fullName evidence="9">C2H2-type domain-containing protein</fullName>
    </recommendedName>
</protein>
<dbReference type="SUPFAM" id="SSF57667">
    <property type="entry name" value="beta-beta-alpha zinc fingers"/>
    <property type="match status" value="1"/>
</dbReference>
<accession>A0A1S0TQG8</accession>
<evidence type="ECO:0000256" key="2">
    <source>
        <dbReference type="ARBA" id="ARBA00022723"/>
    </source>
</evidence>
<evidence type="ECO:0000256" key="4">
    <source>
        <dbReference type="ARBA" id="ARBA00022833"/>
    </source>
</evidence>
<dbReference type="Pfam" id="PF00096">
    <property type="entry name" value="zf-C2H2"/>
    <property type="match status" value="1"/>
</dbReference>
<evidence type="ECO:0000256" key="6">
    <source>
        <dbReference type="ARBA" id="ARBA00023163"/>
    </source>
</evidence>
<evidence type="ECO:0000256" key="3">
    <source>
        <dbReference type="ARBA" id="ARBA00022737"/>
    </source>
</evidence>
<dbReference type="GeneID" id="9948370"/>
<evidence type="ECO:0000256" key="8">
    <source>
        <dbReference type="PROSITE-ProRule" id="PRU00042"/>
    </source>
</evidence>
<dbReference type="PROSITE" id="PS00028">
    <property type="entry name" value="ZINC_FINGER_C2H2_1"/>
    <property type="match status" value="1"/>
</dbReference>
<keyword evidence="5" id="KW-0805">Transcription regulation</keyword>
<dbReference type="GO" id="GO:0000978">
    <property type="term" value="F:RNA polymerase II cis-regulatory region sequence-specific DNA binding"/>
    <property type="evidence" value="ECO:0007669"/>
    <property type="project" value="TreeGrafter"/>
</dbReference>
<comment type="subcellular location">
    <subcellularLocation>
        <location evidence="1">Nucleus</location>
    </subcellularLocation>
</comment>
<dbReference type="Gene3D" id="3.30.160.60">
    <property type="entry name" value="Classic Zinc Finger"/>
    <property type="match status" value="1"/>
</dbReference>
<dbReference type="GO" id="GO:0005654">
    <property type="term" value="C:nucleoplasm"/>
    <property type="evidence" value="ECO:0007669"/>
    <property type="project" value="TreeGrafter"/>
</dbReference>
<dbReference type="PANTHER" id="PTHR24399">
    <property type="entry name" value="ZINC FINGER AND BTB DOMAIN-CONTAINING"/>
    <property type="match status" value="1"/>
</dbReference>
<dbReference type="AlphaFoldDB" id="A0A1S0TQG8"/>
<keyword evidence="6" id="KW-0804">Transcription</keyword>
<dbReference type="EMBL" id="JH712189">
    <property type="protein sequence ID" value="EFO17577.2"/>
    <property type="molecule type" value="Genomic_DNA"/>
</dbReference>
<evidence type="ECO:0000256" key="7">
    <source>
        <dbReference type="ARBA" id="ARBA00023242"/>
    </source>
</evidence>
<sequence length="75" mass="8744">MAMNPNILWYESFQKETSGLEEHTINTAEKSFKCKTCGKGFARSSDMNRHMRIHIGEKFNCTVCFKTFLGKRYLT</sequence>
<keyword evidence="7" id="KW-0539">Nucleus</keyword>
<evidence type="ECO:0000256" key="1">
    <source>
        <dbReference type="ARBA" id="ARBA00004123"/>
    </source>
</evidence>